<dbReference type="SUPFAM" id="SSF53659">
    <property type="entry name" value="Isocitrate/Isopropylmalate dehydrogenase-like"/>
    <property type="match status" value="1"/>
</dbReference>
<keyword evidence="2" id="KW-0460">Magnesium</keyword>
<dbReference type="OrthoDB" id="10261637at2759"/>
<evidence type="ECO:0000313" key="5">
    <source>
        <dbReference type="EMBL" id="PLW38444.1"/>
    </source>
</evidence>
<dbReference type="GO" id="GO:0047046">
    <property type="term" value="F:homoisocitrate dehydrogenase activity"/>
    <property type="evidence" value="ECO:0007669"/>
    <property type="project" value="TreeGrafter"/>
</dbReference>
<evidence type="ECO:0000256" key="1">
    <source>
        <dbReference type="ARBA" id="ARBA00007769"/>
    </source>
</evidence>
<feature type="domain" description="Isopropylmalate dehydrogenase-like" evidence="3">
    <location>
        <begin position="13"/>
        <end position="365"/>
    </location>
</feature>
<evidence type="ECO:0000259" key="3">
    <source>
        <dbReference type="SMART" id="SM01329"/>
    </source>
</evidence>
<gene>
    <name evidence="4" type="ORF">PCANC_19563</name>
    <name evidence="5" type="ORF">PCASD_10334</name>
</gene>
<dbReference type="Proteomes" id="UP000235392">
    <property type="component" value="Unassembled WGS sequence"/>
</dbReference>
<reference evidence="6 7" key="1">
    <citation type="submission" date="2017-11" db="EMBL/GenBank/DDBJ databases">
        <title>De novo assembly and phasing of dikaryotic genomes from two isolates of Puccinia coronata f. sp. avenae, the causal agent of oat crown rust.</title>
        <authorList>
            <person name="Miller M.E."/>
            <person name="Zhang Y."/>
            <person name="Omidvar V."/>
            <person name="Sperschneider J."/>
            <person name="Schwessinger B."/>
            <person name="Raley C."/>
            <person name="Palmer J.M."/>
            <person name="Garnica D."/>
            <person name="Upadhyaya N."/>
            <person name="Rathjen J."/>
            <person name="Taylor J.M."/>
            <person name="Park R.F."/>
            <person name="Dodds P.N."/>
            <person name="Hirsch C.D."/>
            <person name="Kianian S.F."/>
            <person name="Figueroa M."/>
        </authorList>
    </citation>
    <scope>NUCLEOTIDE SEQUENCE [LARGE SCALE GENOMIC DNA]</scope>
    <source>
        <strain evidence="4">12NC29</strain>
        <strain evidence="5">12SD80</strain>
    </source>
</reference>
<dbReference type="PANTHER" id="PTHR11835">
    <property type="entry name" value="DECARBOXYLATING DEHYDROGENASES-ISOCITRATE, ISOPROPYLMALATE, TARTRATE"/>
    <property type="match status" value="1"/>
</dbReference>
<dbReference type="EMBL" id="PGCJ01000316">
    <property type="protein sequence ID" value="PLW32718.1"/>
    <property type="molecule type" value="Genomic_DNA"/>
</dbReference>
<dbReference type="Proteomes" id="UP000235388">
    <property type="component" value="Unassembled WGS sequence"/>
</dbReference>
<dbReference type="GO" id="GO:0051287">
    <property type="term" value="F:NAD binding"/>
    <property type="evidence" value="ECO:0007669"/>
    <property type="project" value="InterPro"/>
</dbReference>
<dbReference type="GO" id="GO:0006102">
    <property type="term" value="P:isocitrate metabolic process"/>
    <property type="evidence" value="ECO:0007669"/>
    <property type="project" value="TreeGrafter"/>
</dbReference>
<sequence length="370" mass="39828">MTGPSGALKNALRIGLIPGDGIGKLVIPAARRVLEGTPGVPKLSFVDLEAGFEHFQKTGVSLPKETVERLRTECDSALFGAVSSPSHKVQGYSSPIVRLRKELDLYANIRPIHSIDKKLEITVVRENTECLYVKQESISDNDPHSTGKVARAIRIISQRASERIGRMAAEVALKGMAVRSQVPEADRIWKGKPLVTIVHKSNVLSVSDGLFRESVRAVFEAEGHDARFDAIGIDEGIVDSLIYNLYRTPHRFNVLVCPNLYGDIVSDAGAALVGSLGLVPSVNAGDNFIMGEPVHGSAPDIVDRHPPIANPIASIRSAALMLEYLGFTQPAATIYNAVNKLLLQGKTLTPDLGGSCSTDQVTDAILDNLK</sequence>
<protein>
    <recommendedName>
        <fullName evidence="3">Isopropylmalate dehydrogenase-like domain-containing protein</fullName>
    </recommendedName>
</protein>
<dbReference type="SMART" id="SM01329">
    <property type="entry name" value="Iso_dh"/>
    <property type="match status" value="1"/>
</dbReference>
<dbReference type="GO" id="GO:0006099">
    <property type="term" value="P:tricarboxylic acid cycle"/>
    <property type="evidence" value="ECO:0007669"/>
    <property type="project" value="TreeGrafter"/>
</dbReference>
<dbReference type="GO" id="GO:0000287">
    <property type="term" value="F:magnesium ion binding"/>
    <property type="evidence" value="ECO:0007669"/>
    <property type="project" value="InterPro"/>
</dbReference>
<proteinExistence type="inferred from homology"/>
<evidence type="ECO:0000313" key="7">
    <source>
        <dbReference type="Proteomes" id="UP000235392"/>
    </source>
</evidence>
<dbReference type="PROSITE" id="PS00470">
    <property type="entry name" value="IDH_IMDH"/>
    <property type="match status" value="1"/>
</dbReference>
<dbReference type="GO" id="GO:0009085">
    <property type="term" value="P:lysine biosynthetic process"/>
    <property type="evidence" value="ECO:0007669"/>
    <property type="project" value="TreeGrafter"/>
</dbReference>
<keyword evidence="6" id="KW-1185">Reference proteome</keyword>
<comment type="caution">
    <text evidence="4">The sequence shown here is derived from an EMBL/GenBank/DDBJ whole genome shotgun (WGS) entry which is preliminary data.</text>
</comment>
<evidence type="ECO:0000313" key="4">
    <source>
        <dbReference type="EMBL" id="PLW32718.1"/>
    </source>
</evidence>
<dbReference type="AlphaFoldDB" id="A0A2N5U4X0"/>
<evidence type="ECO:0000256" key="2">
    <source>
        <dbReference type="ARBA" id="ARBA00022842"/>
    </source>
</evidence>
<comment type="similarity">
    <text evidence="1">Belongs to the isocitrate and isopropylmalate dehydrogenases family.</text>
</comment>
<accession>A0A2N5U4X0</accession>
<dbReference type="GO" id="GO:0005739">
    <property type="term" value="C:mitochondrion"/>
    <property type="evidence" value="ECO:0007669"/>
    <property type="project" value="TreeGrafter"/>
</dbReference>
<dbReference type="EMBL" id="PGCI01000128">
    <property type="protein sequence ID" value="PLW38444.1"/>
    <property type="molecule type" value="Genomic_DNA"/>
</dbReference>
<dbReference type="GO" id="GO:0004449">
    <property type="term" value="F:isocitrate dehydrogenase (NAD+) activity"/>
    <property type="evidence" value="ECO:0007669"/>
    <property type="project" value="TreeGrafter"/>
</dbReference>
<organism evidence="4 6">
    <name type="scientific">Puccinia coronata f. sp. avenae</name>
    <dbReference type="NCBI Taxonomy" id="200324"/>
    <lineage>
        <taxon>Eukaryota</taxon>
        <taxon>Fungi</taxon>
        <taxon>Dikarya</taxon>
        <taxon>Basidiomycota</taxon>
        <taxon>Pucciniomycotina</taxon>
        <taxon>Pucciniomycetes</taxon>
        <taxon>Pucciniales</taxon>
        <taxon>Pucciniaceae</taxon>
        <taxon>Puccinia</taxon>
    </lineage>
</organism>
<dbReference type="PANTHER" id="PTHR11835:SF48">
    <property type="entry name" value="HOMOISOCITRATE DEHYDROGENASE, MITOCHONDRIAL"/>
    <property type="match status" value="1"/>
</dbReference>
<dbReference type="STRING" id="200324.A0A2N5U4X0"/>
<dbReference type="InterPro" id="IPR019818">
    <property type="entry name" value="IsoCit/isopropylmalate_DH_CS"/>
</dbReference>
<dbReference type="Pfam" id="PF00180">
    <property type="entry name" value="Iso_dh"/>
    <property type="match status" value="1"/>
</dbReference>
<evidence type="ECO:0000313" key="6">
    <source>
        <dbReference type="Proteomes" id="UP000235388"/>
    </source>
</evidence>
<name>A0A2N5U4X0_9BASI</name>
<dbReference type="Gene3D" id="3.40.718.10">
    <property type="entry name" value="Isopropylmalate Dehydrogenase"/>
    <property type="match status" value="1"/>
</dbReference>
<dbReference type="InterPro" id="IPR024084">
    <property type="entry name" value="IsoPropMal-DH-like_dom"/>
</dbReference>